<evidence type="ECO:0008006" key="3">
    <source>
        <dbReference type="Google" id="ProtNLM"/>
    </source>
</evidence>
<gene>
    <name evidence="1" type="ORF">CWM47_34360</name>
</gene>
<dbReference type="Proteomes" id="UP000232883">
    <property type="component" value="Chromosome"/>
</dbReference>
<evidence type="ECO:0000313" key="1">
    <source>
        <dbReference type="EMBL" id="AUD06485.1"/>
    </source>
</evidence>
<protein>
    <recommendedName>
        <fullName evidence="3">Outer membrane protein beta-barrel domain-containing protein</fullName>
    </recommendedName>
</protein>
<dbReference type="EMBL" id="CP025096">
    <property type="protein sequence ID" value="AUD06485.1"/>
    <property type="molecule type" value="Genomic_DNA"/>
</dbReference>
<sequence length="212" mass="23729">MKIYTFLFLLVSAHCIGQRSEYYSNNLGKSNLMVRVGVNQNVGINNSLIMPQISLSIRTPLGMFLREPELVIKGESATCITPPTLQPAGSMPGENFEQLSFSGASVQLNFPAIVKFGAFSWLLGPSVQIPFVHVTLRTRIKSFSNDPMYVADWQAKVKPFFSMYTAFQYDVKRYSLKINASKMTSLSYWGTDSGNYYINTPVNLGATLGYRF</sequence>
<name>A0A2K8Z9D8_9BACT</name>
<dbReference type="AlphaFoldDB" id="A0A2K8Z9D8"/>
<reference evidence="1 2" key="1">
    <citation type="submission" date="2017-11" db="EMBL/GenBank/DDBJ databases">
        <title>Taxonomic description and genome sequences of Spirosoma HA7 sp. nov., isolated from pollen microhabitat of Corylus avellana.</title>
        <authorList>
            <person name="Ambika Manirajan B."/>
            <person name="Suarez C."/>
            <person name="Ratering S."/>
            <person name="Geissler-Plaum R."/>
            <person name="Cardinale M."/>
            <person name="Sylvia S."/>
        </authorList>
    </citation>
    <scope>NUCLEOTIDE SEQUENCE [LARGE SCALE GENOMIC DNA]</scope>
    <source>
        <strain evidence="1 2">HA7</strain>
    </source>
</reference>
<organism evidence="1 2">
    <name type="scientific">Spirosoma pollinicola</name>
    <dbReference type="NCBI Taxonomy" id="2057025"/>
    <lineage>
        <taxon>Bacteria</taxon>
        <taxon>Pseudomonadati</taxon>
        <taxon>Bacteroidota</taxon>
        <taxon>Cytophagia</taxon>
        <taxon>Cytophagales</taxon>
        <taxon>Cytophagaceae</taxon>
        <taxon>Spirosoma</taxon>
    </lineage>
</organism>
<keyword evidence="2" id="KW-1185">Reference proteome</keyword>
<proteinExistence type="predicted"/>
<accession>A0A2K8Z9D8</accession>
<evidence type="ECO:0000313" key="2">
    <source>
        <dbReference type="Proteomes" id="UP000232883"/>
    </source>
</evidence>
<dbReference type="KEGG" id="spir:CWM47_34360"/>